<reference evidence="2" key="1">
    <citation type="submission" date="2017-08" db="EMBL/GenBank/DDBJ databases">
        <title>A dynamic microbial community with high functional redundancy inhabits the cold, oxic subseafloor aquifer.</title>
        <authorList>
            <person name="Tully B.J."/>
            <person name="Wheat C.G."/>
            <person name="Glazer B.T."/>
            <person name="Huber J.A."/>
        </authorList>
    </citation>
    <scope>NUCLEOTIDE SEQUENCE [LARGE SCALE GENOMIC DNA]</scope>
</reference>
<protein>
    <recommendedName>
        <fullName evidence="3">TonB C-terminal domain-containing protein</fullName>
    </recommendedName>
</protein>
<accession>A0A2A4MPN2</accession>
<evidence type="ECO:0008006" key="3">
    <source>
        <dbReference type="Google" id="ProtNLM"/>
    </source>
</evidence>
<dbReference type="EMBL" id="NVQR01000056">
    <property type="protein sequence ID" value="PCH61818.1"/>
    <property type="molecule type" value="Genomic_DNA"/>
</dbReference>
<dbReference type="Proteomes" id="UP000218172">
    <property type="component" value="Unassembled WGS sequence"/>
</dbReference>
<name>A0A2A4MPN2_9GAMM</name>
<proteinExistence type="predicted"/>
<dbReference type="Gene3D" id="3.30.1150.10">
    <property type="match status" value="1"/>
</dbReference>
<gene>
    <name evidence="1" type="ORF">COC19_04100</name>
</gene>
<comment type="caution">
    <text evidence="1">The sequence shown here is derived from an EMBL/GenBank/DDBJ whole genome shotgun (WGS) entry which is preliminary data.</text>
</comment>
<evidence type="ECO:0000313" key="1">
    <source>
        <dbReference type="EMBL" id="PCH61818.1"/>
    </source>
</evidence>
<evidence type="ECO:0000313" key="2">
    <source>
        <dbReference type="Proteomes" id="UP000218172"/>
    </source>
</evidence>
<dbReference type="AlphaFoldDB" id="A0A2A4MPN2"/>
<sequence>MRSQFKVYSPGTYFWPLLLLLLYCNSSFSADSKLAASEQLLQQQQAYSSQLSDLESLHGQYHPSLLEPLSGLVEVAQAMQNHDRVSNVLRRQLLIVRAVQGLQHIDQIPLIEALIDSQIRLGNWQEVGDHFEHLRLLKAADADNDDQLQAIDDLLRWNLARVYLENSTNRERYIVKADDLSKQLVDLAEDKYGKHSPALIPWLYEQALQQYRLAELWVSENSLSAASLERLSQSNIRHRSNNSFYLNTNMVNRSLLSRDPVAVNILRRGLNTMKRIHNLLESTGDRQAQAMALIYQGDFQLLMGFGSAQRSYREAWQLLIEAGIDKQRISLFFSHPVKLPVESFFYNLEQASTFQRRHNAYSANTENIEYLGEFTAWHKSIGSVRQPLVPAQMTDLDLHYQSVDVSFAISRNGKTSSLKLIDAPEQNIAPAGLRRNARQAVRKMLFRPHLVDGRSTKVEDVRISYRELVND</sequence>
<organism evidence="1 2">
    <name type="scientific">SAR86 cluster bacterium</name>
    <dbReference type="NCBI Taxonomy" id="2030880"/>
    <lineage>
        <taxon>Bacteria</taxon>
        <taxon>Pseudomonadati</taxon>
        <taxon>Pseudomonadota</taxon>
        <taxon>Gammaproteobacteria</taxon>
        <taxon>SAR86 cluster</taxon>
    </lineage>
</organism>